<dbReference type="Gene3D" id="3.90.320.10">
    <property type="match status" value="1"/>
</dbReference>
<accession>X0TZI7</accession>
<gene>
    <name evidence="1" type="ORF">S01H1_09108</name>
</gene>
<name>X0TZI7_9ZZZZ</name>
<dbReference type="AlphaFoldDB" id="X0TZI7"/>
<organism evidence="1">
    <name type="scientific">marine sediment metagenome</name>
    <dbReference type="NCBI Taxonomy" id="412755"/>
    <lineage>
        <taxon>unclassified sequences</taxon>
        <taxon>metagenomes</taxon>
        <taxon>ecological metagenomes</taxon>
    </lineage>
</organism>
<proteinExistence type="predicted"/>
<sequence>MEQTEQLYSELNTFSMEIIASMDAQREKSSVTDHSLNNWASEVHHPCKKFLVHCRLDWKKRQPIDINGIYRVEEGKEQEWKLNEMFARAGYKIVKGQQRFELKKHQISGKIDGTLEIDGERMPDEFKWIKEIPTEIKTVNPNYWKGTSTIEDIKKHKMFWISKIPSQLNLYLVMMKIPGGLLVLKTFGKKPRILPMILDQELLDYDLQTVKAVNEYVKLGEYPPPMPFDNIVCRMCDFNHICQPLRTTDLTEIGDLDKYELEMYLDLQKRVSEFNSLKSRLLGTKDKPGKYFGKEGFIDDIAVITKKFMKKTAKIPKEVREIYYEDYEQITTSIKRITK</sequence>
<comment type="caution">
    <text evidence="1">The sequence shown here is derived from an EMBL/GenBank/DDBJ whole genome shotgun (WGS) entry which is preliminary data.</text>
</comment>
<evidence type="ECO:0000313" key="1">
    <source>
        <dbReference type="EMBL" id="GAF81570.1"/>
    </source>
</evidence>
<evidence type="ECO:0008006" key="2">
    <source>
        <dbReference type="Google" id="ProtNLM"/>
    </source>
</evidence>
<reference evidence="1" key="1">
    <citation type="journal article" date="2014" name="Front. Microbiol.">
        <title>High frequency of phylogenetically diverse reductive dehalogenase-homologous genes in deep subseafloor sedimentary metagenomes.</title>
        <authorList>
            <person name="Kawai M."/>
            <person name="Futagami T."/>
            <person name="Toyoda A."/>
            <person name="Takaki Y."/>
            <person name="Nishi S."/>
            <person name="Hori S."/>
            <person name="Arai W."/>
            <person name="Tsubouchi T."/>
            <person name="Morono Y."/>
            <person name="Uchiyama I."/>
            <person name="Ito T."/>
            <person name="Fujiyama A."/>
            <person name="Inagaki F."/>
            <person name="Takami H."/>
        </authorList>
    </citation>
    <scope>NUCLEOTIDE SEQUENCE</scope>
    <source>
        <strain evidence="1">Expedition CK06-06</strain>
    </source>
</reference>
<protein>
    <recommendedName>
        <fullName evidence="2">PD-(D/E)XK endonuclease-like domain-containing protein</fullName>
    </recommendedName>
</protein>
<dbReference type="InterPro" id="IPR011604">
    <property type="entry name" value="PDDEXK-like_dom_sf"/>
</dbReference>
<dbReference type="EMBL" id="BARS01004654">
    <property type="protein sequence ID" value="GAF81570.1"/>
    <property type="molecule type" value="Genomic_DNA"/>
</dbReference>